<name>A0ABV7UMV5_9HYPH</name>
<keyword evidence="1" id="KW-0732">Signal</keyword>
<gene>
    <name evidence="2" type="ORF">ACFONL_22310</name>
</gene>
<reference evidence="3" key="1">
    <citation type="journal article" date="2019" name="Int. J. Syst. Evol. Microbiol.">
        <title>The Global Catalogue of Microorganisms (GCM) 10K type strain sequencing project: providing services to taxonomists for standard genome sequencing and annotation.</title>
        <authorList>
            <consortium name="The Broad Institute Genomics Platform"/>
            <consortium name="The Broad Institute Genome Sequencing Center for Infectious Disease"/>
            <person name="Wu L."/>
            <person name="Ma J."/>
        </authorList>
    </citation>
    <scope>NUCLEOTIDE SEQUENCE [LARGE SCALE GENOMIC DNA]</scope>
    <source>
        <strain evidence="3">KCTC 42282</strain>
    </source>
</reference>
<organism evidence="2 3">
    <name type="scientific">Camelimonas fluminis</name>
    <dbReference type="NCBI Taxonomy" id="1576911"/>
    <lineage>
        <taxon>Bacteria</taxon>
        <taxon>Pseudomonadati</taxon>
        <taxon>Pseudomonadota</taxon>
        <taxon>Alphaproteobacteria</taxon>
        <taxon>Hyphomicrobiales</taxon>
        <taxon>Chelatococcaceae</taxon>
        <taxon>Camelimonas</taxon>
    </lineage>
</organism>
<feature type="signal peptide" evidence="1">
    <location>
        <begin position="1"/>
        <end position="32"/>
    </location>
</feature>
<protein>
    <recommendedName>
        <fullName evidence="4">Beta-barrel assembly machine subunit BamE</fullName>
    </recommendedName>
</protein>
<comment type="caution">
    <text evidence="2">The sequence shown here is derived from an EMBL/GenBank/DDBJ whole genome shotgun (WGS) entry which is preliminary data.</text>
</comment>
<evidence type="ECO:0008006" key="4">
    <source>
        <dbReference type="Google" id="ProtNLM"/>
    </source>
</evidence>
<dbReference type="RefSeq" id="WP_191319895.1">
    <property type="nucleotide sequence ID" value="NZ_BNCG01000011.1"/>
</dbReference>
<keyword evidence="3" id="KW-1185">Reference proteome</keyword>
<evidence type="ECO:0000256" key="1">
    <source>
        <dbReference type="SAM" id="SignalP"/>
    </source>
</evidence>
<evidence type="ECO:0000313" key="2">
    <source>
        <dbReference type="EMBL" id="MFC3640077.1"/>
    </source>
</evidence>
<dbReference type="Proteomes" id="UP001595704">
    <property type="component" value="Unassembled WGS sequence"/>
</dbReference>
<accession>A0ABV7UMV5</accession>
<proteinExistence type="predicted"/>
<evidence type="ECO:0000313" key="3">
    <source>
        <dbReference type="Proteomes" id="UP001595704"/>
    </source>
</evidence>
<feature type="chain" id="PRO_5045062015" description="Beta-barrel assembly machine subunit BamE" evidence="1">
    <location>
        <begin position="33"/>
        <end position="145"/>
    </location>
</feature>
<sequence length="145" mass="15526">MTIAHDASRLSLRAPRVGFAVAGALLAAVAVAGCQTTKSTTDMLSASGFSIKVASTPQQQAALASLPAGTFTMRHVKGKPVFIFADPKGCNCIYVGSEASYQQFKALSVQRSIANQELMAAQLNQQAAWDYQTWGGWGGPGWWWW</sequence>
<dbReference type="EMBL" id="JBHRYC010000113">
    <property type="protein sequence ID" value="MFC3640077.1"/>
    <property type="molecule type" value="Genomic_DNA"/>
</dbReference>